<dbReference type="Proteomes" id="UP001516400">
    <property type="component" value="Unassembled WGS sequence"/>
</dbReference>
<evidence type="ECO:0000256" key="12">
    <source>
        <dbReference type="ARBA" id="ARBA00049494"/>
    </source>
</evidence>
<dbReference type="PANTHER" id="PTHR23293">
    <property type="entry name" value="FAD SYNTHETASE-RELATED FMN ADENYLYLTRANSFERASE"/>
    <property type="match status" value="1"/>
</dbReference>
<evidence type="ECO:0000313" key="14">
    <source>
        <dbReference type="EMBL" id="KAL3285109.1"/>
    </source>
</evidence>
<keyword evidence="9" id="KW-0067">ATP-binding</keyword>
<dbReference type="GO" id="GO:0005524">
    <property type="term" value="F:ATP binding"/>
    <property type="evidence" value="ECO:0007669"/>
    <property type="project" value="UniProtKB-KW"/>
</dbReference>
<evidence type="ECO:0000256" key="1">
    <source>
        <dbReference type="ARBA" id="ARBA00004726"/>
    </source>
</evidence>
<sequence length="309" mass="36022">MDSIFRSVLKKYLSDYQKPIVFKKIANVYLNGNSGELANLEYGLVKFDIIKSSSNNVQLNYESESIDDLLEFEDDLRRLVFVSSSKAVLPVSVYSDMNIQVKKALHVIETCFEKYRPEDTFISFNGGKDCTVLLHLMLAVLEKHYPCYNQKPICLYVQSQHPFPEQEEFVDKCQRLYSLEVIKLQMDIKNALKITLRDNPNLKACLMGTRRTDPFSQSLSEFQMTDKGYPEVMRVNPLLSWSYFHIWDYLLYYKIPYCKLYDSGYTSLGNVDNTLRNSALLYKEFDGEEKYLPAYKLLEEDSERSGRNS</sequence>
<keyword evidence="8" id="KW-0274">FAD</keyword>
<dbReference type="InterPro" id="IPR014729">
    <property type="entry name" value="Rossmann-like_a/b/a_fold"/>
</dbReference>
<evidence type="ECO:0000256" key="9">
    <source>
        <dbReference type="ARBA" id="ARBA00022840"/>
    </source>
</evidence>
<keyword evidence="15" id="KW-1185">Reference proteome</keyword>
<dbReference type="AlphaFoldDB" id="A0ABD2P2C9"/>
<evidence type="ECO:0000256" key="11">
    <source>
        <dbReference type="ARBA" id="ARBA00031871"/>
    </source>
</evidence>
<evidence type="ECO:0000256" key="3">
    <source>
        <dbReference type="ARBA" id="ARBA00022630"/>
    </source>
</evidence>
<dbReference type="SUPFAM" id="SSF52402">
    <property type="entry name" value="Adenine nucleotide alpha hydrolases-like"/>
    <property type="match status" value="1"/>
</dbReference>
<dbReference type="PANTHER" id="PTHR23293:SF9">
    <property type="entry name" value="FAD SYNTHASE"/>
    <property type="match status" value="1"/>
</dbReference>
<dbReference type="InterPro" id="IPR002500">
    <property type="entry name" value="PAPS_reduct_dom"/>
</dbReference>
<feature type="domain" description="Phosphoadenosine phosphosulphate reductase" evidence="13">
    <location>
        <begin position="191"/>
        <end position="274"/>
    </location>
</feature>
<evidence type="ECO:0000256" key="2">
    <source>
        <dbReference type="ARBA" id="ARBA00012393"/>
    </source>
</evidence>
<comment type="catalytic activity">
    <reaction evidence="12">
        <text>FMN + ATP + H(+) = FAD + diphosphate</text>
        <dbReference type="Rhea" id="RHEA:17237"/>
        <dbReference type="ChEBI" id="CHEBI:15378"/>
        <dbReference type="ChEBI" id="CHEBI:30616"/>
        <dbReference type="ChEBI" id="CHEBI:33019"/>
        <dbReference type="ChEBI" id="CHEBI:57692"/>
        <dbReference type="ChEBI" id="CHEBI:58210"/>
        <dbReference type="EC" id="2.7.7.2"/>
    </reaction>
</comment>
<evidence type="ECO:0000256" key="5">
    <source>
        <dbReference type="ARBA" id="ARBA00022679"/>
    </source>
</evidence>
<gene>
    <name evidence="14" type="ORF">HHI36_019233</name>
</gene>
<keyword evidence="3" id="KW-0285">Flavoprotein</keyword>
<dbReference type="EMBL" id="JABFTP020000165">
    <property type="protein sequence ID" value="KAL3285109.1"/>
    <property type="molecule type" value="Genomic_DNA"/>
</dbReference>
<dbReference type="EC" id="2.7.7.2" evidence="2"/>
<dbReference type="CDD" id="cd23948">
    <property type="entry name" value="FAD_synthase"/>
    <property type="match status" value="1"/>
</dbReference>
<dbReference type="Pfam" id="PF01507">
    <property type="entry name" value="PAPS_reduct"/>
    <property type="match status" value="2"/>
</dbReference>
<evidence type="ECO:0000256" key="7">
    <source>
        <dbReference type="ARBA" id="ARBA00022741"/>
    </source>
</evidence>
<feature type="domain" description="Phosphoadenosine phosphosulphate reductase" evidence="13">
    <location>
        <begin position="121"/>
        <end position="184"/>
    </location>
</feature>
<keyword evidence="4" id="KW-0288">FMN</keyword>
<comment type="caution">
    <text evidence="14">The sequence shown here is derived from an EMBL/GenBank/DDBJ whole genome shotgun (WGS) entry which is preliminary data.</text>
</comment>
<accession>A0ABD2P2C9</accession>
<keyword evidence="5" id="KW-0808">Transferase</keyword>
<proteinExistence type="predicted"/>
<name>A0ABD2P2C9_9CUCU</name>
<evidence type="ECO:0000259" key="13">
    <source>
        <dbReference type="Pfam" id="PF01507"/>
    </source>
</evidence>
<evidence type="ECO:0000256" key="8">
    <source>
        <dbReference type="ARBA" id="ARBA00022827"/>
    </source>
</evidence>
<evidence type="ECO:0000256" key="4">
    <source>
        <dbReference type="ARBA" id="ARBA00022643"/>
    </source>
</evidence>
<dbReference type="GO" id="GO:0003919">
    <property type="term" value="F:FMN adenylyltransferase activity"/>
    <property type="evidence" value="ECO:0007669"/>
    <property type="project" value="UniProtKB-EC"/>
</dbReference>
<dbReference type="Gene3D" id="3.40.50.620">
    <property type="entry name" value="HUPs"/>
    <property type="match status" value="1"/>
</dbReference>
<evidence type="ECO:0000256" key="6">
    <source>
        <dbReference type="ARBA" id="ARBA00022695"/>
    </source>
</evidence>
<protein>
    <recommendedName>
        <fullName evidence="2">FAD synthase</fullName>
        <ecNumber evidence="2">2.7.7.2</ecNumber>
    </recommendedName>
    <alternativeName>
        <fullName evidence="10">FAD pyrophosphorylase</fullName>
    </alternativeName>
    <alternativeName>
        <fullName evidence="11">FMN adenylyltransferase</fullName>
    </alternativeName>
</protein>
<reference evidence="14 15" key="1">
    <citation type="journal article" date="2021" name="BMC Biol.">
        <title>Horizontally acquired antibacterial genes associated with adaptive radiation of ladybird beetles.</title>
        <authorList>
            <person name="Li H.S."/>
            <person name="Tang X.F."/>
            <person name="Huang Y.H."/>
            <person name="Xu Z.Y."/>
            <person name="Chen M.L."/>
            <person name="Du X.Y."/>
            <person name="Qiu B.Y."/>
            <person name="Chen P.T."/>
            <person name="Zhang W."/>
            <person name="Slipinski A."/>
            <person name="Escalona H.E."/>
            <person name="Waterhouse R.M."/>
            <person name="Zwick A."/>
            <person name="Pang H."/>
        </authorList>
    </citation>
    <scope>NUCLEOTIDE SEQUENCE [LARGE SCALE GENOMIC DNA]</scope>
    <source>
        <strain evidence="14">SYSU2018</strain>
    </source>
</reference>
<evidence type="ECO:0000313" key="15">
    <source>
        <dbReference type="Proteomes" id="UP001516400"/>
    </source>
</evidence>
<keyword evidence="7" id="KW-0547">Nucleotide-binding</keyword>
<comment type="pathway">
    <text evidence="1">Cofactor biosynthesis; FAD biosynthesis; FAD from FMN: step 1/1.</text>
</comment>
<evidence type="ECO:0000256" key="10">
    <source>
        <dbReference type="ARBA" id="ARBA00031145"/>
    </source>
</evidence>
<keyword evidence="6" id="KW-0548">Nucleotidyltransferase</keyword>
<organism evidence="14 15">
    <name type="scientific">Cryptolaemus montrouzieri</name>
    <dbReference type="NCBI Taxonomy" id="559131"/>
    <lineage>
        <taxon>Eukaryota</taxon>
        <taxon>Metazoa</taxon>
        <taxon>Ecdysozoa</taxon>
        <taxon>Arthropoda</taxon>
        <taxon>Hexapoda</taxon>
        <taxon>Insecta</taxon>
        <taxon>Pterygota</taxon>
        <taxon>Neoptera</taxon>
        <taxon>Endopterygota</taxon>
        <taxon>Coleoptera</taxon>
        <taxon>Polyphaga</taxon>
        <taxon>Cucujiformia</taxon>
        <taxon>Coccinelloidea</taxon>
        <taxon>Coccinellidae</taxon>
        <taxon>Scymninae</taxon>
        <taxon>Scymnini</taxon>
        <taxon>Cryptolaemus</taxon>
    </lineage>
</organism>